<evidence type="ECO:0000313" key="3">
    <source>
        <dbReference type="Proteomes" id="UP001317629"/>
    </source>
</evidence>
<evidence type="ECO:0008006" key="4">
    <source>
        <dbReference type="Google" id="ProtNLM"/>
    </source>
</evidence>
<protein>
    <recommendedName>
        <fullName evidence="4">BA14K family protein</fullName>
    </recommendedName>
</protein>
<proteinExistence type="predicted"/>
<evidence type="ECO:0000256" key="1">
    <source>
        <dbReference type="SAM" id="SignalP"/>
    </source>
</evidence>
<name>A0ABN6VGB9_9HYPH</name>
<keyword evidence="3" id="KW-1185">Reference proteome</keyword>
<organism evidence="2 3">
    <name type="scientific">Methylocystis iwaonis</name>
    <dbReference type="NCBI Taxonomy" id="2885079"/>
    <lineage>
        <taxon>Bacteria</taxon>
        <taxon>Pseudomonadati</taxon>
        <taxon>Pseudomonadota</taxon>
        <taxon>Alphaproteobacteria</taxon>
        <taxon>Hyphomicrobiales</taxon>
        <taxon>Methylocystaceae</taxon>
        <taxon>Methylocystis</taxon>
    </lineage>
</organism>
<dbReference type="RefSeq" id="WP_281927608.1">
    <property type="nucleotide sequence ID" value="NZ_AP027142.1"/>
</dbReference>
<evidence type="ECO:0000313" key="2">
    <source>
        <dbReference type="EMBL" id="BDV34429.1"/>
    </source>
</evidence>
<feature type="signal peptide" evidence="1">
    <location>
        <begin position="1"/>
        <end position="25"/>
    </location>
</feature>
<keyword evidence="1" id="KW-0732">Signal</keyword>
<dbReference type="EMBL" id="AP027142">
    <property type="protein sequence ID" value="BDV34429.1"/>
    <property type="molecule type" value="Genomic_DNA"/>
</dbReference>
<feature type="chain" id="PRO_5047281076" description="BA14K family protein" evidence="1">
    <location>
        <begin position="26"/>
        <end position="198"/>
    </location>
</feature>
<reference evidence="2 3" key="1">
    <citation type="journal article" date="2023" name="Int. J. Syst. Evol. Microbiol.">
        <title>Methylocystis iwaonis sp. nov., a type II methane-oxidizing bacterium from surface soil of a rice paddy field in Japan, and emended description of the genus Methylocystis (ex Whittenbury et al. 1970) Bowman et al. 1993.</title>
        <authorList>
            <person name="Kaise H."/>
            <person name="Sawadogo J.B."/>
            <person name="Alam M.S."/>
            <person name="Ueno C."/>
            <person name="Dianou D."/>
            <person name="Shinjo R."/>
            <person name="Asakawa S."/>
        </authorList>
    </citation>
    <scope>NUCLEOTIDE SEQUENCE [LARGE SCALE GENOMIC DNA]</scope>
    <source>
        <strain evidence="2 3">SS37A-Re</strain>
    </source>
</reference>
<sequence>MRFISGFQAAALAGALMLLPGAPLAQGGGFGGGGSGAGHGGFGAGGFGGHRGAPGPLPGYGANAYAPGQGNTGAAGWNGGNWRGFTRGPFGYFGGGYGGGYGGDGVAIVPGPSANVFNYNYNDYRRRDGGFYGGGGVFYGDDGYSRLYSIRPPGDYSEPTYGPTGYAPYSVYRPSQHIFYLPDNNPRGARKAARHAAE</sequence>
<gene>
    <name evidence="2" type="ORF">SS37A_19580</name>
</gene>
<dbReference type="Proteomes" id="UP001317629">
    <property type="component" value="Chromosome"/>
</dbReference>
<accession>A0ABN6VGB9</accession>